<dbReference type="OrthoDB" id="1429575at2759"/>
<feature type="compositionally biased region" description="Low complexity" evidence="1">
    <location>
        <begin position="37"/>
        <end position="53"/>
    </location>
</feature>
<evidence type="ECO:0000313" key="4">
    <source>
        <dbReference type="Proteomes" id="UP000585474"/>
    </source>
</evidence>
<feature type="region of interest" description="Disordered" evidence="1">
    <location>
        <begin position="93"/>
        <end position="147"/>
    </location>
</feature>
<evidence type="ECO:0000313" key="3">
    <source>
        <dbReference type="EMBL" id="GFY89503.1"/>
    </source>
</evidence>
<feature type="region of interest" description="Disordered" evidence="1">
    <location>
        <begin position="37"/>
        <end position="57"/>
    </location>
</feature>
<proteinExistence type="predicted"/>
<dbReference type="PANTHER" id="PTHR37613:SF4">
    <property type="entry name" value="DUF4378 DOMAIN-CONTAINING PROTEIN"/>
    <property type="match status" value="1"/>
</dbReference>
<sequence length="370" mass="41976">MASSKSVPLKRLAQLLEEKQEPFTLEVYLSERSYVKKSSSSYGNGSNSANDSNGARDREMKKKIAIPNDQRILGVAINKLISYKLSHCKHKARKDIGKQLPGMSKKRQQNAVRNRSSSSSSTTLIHSRSEANAEMCTPRPQQNHGLPSRSMFQALKLHNLRKLEAATNKKLQRGYMEGSKQLHSVSVLELLSVEAKLEETTILEETTTISSFALPRKAKEDSVIFSAYLYQLLVQPLIEKQNYVSKPEMEDLKSGSPQHLKPKHVSMQTKQLLYNYVNEVMDTQGRQWSMKRCVRGVLGPEDFGKAICEQISSRQKQFGDIKNINQQIHSDFSITPEEWRDFQQQNQAIGIEIADAILYDIVTETMVHGY</sequence>
<protein>
    <recommendedName>
        <fullName evidence="2">DUF4378 domain-containing protein</fullName>
    </recommendedName>
</protein>
<dbReference type="EMBL" id="BJWL01000006">
    <property type="protein sequence ID" value="GFY89503.1"/>
    <property type="molecule type" value="Genomic_DNA"/>
</dbReference>
<evidence type="ECO:0000259" key="2">
    <source>
        <dbReference type="Pfam" id="PF14309"/>
    </source>
</evidence>
<accession>A0A7J0ESU6</accession>
<comment type="caution">
    <text evidence="3">The sequence shown here is derived from an EMBL/GenBank/DDBJ whole genome shotgun (WGS) entry which is preliminary data.</text>
</comment>
<gene>
    <name evidence="3" type="ORF">Acr_06g0014430</name>
</gene>
<feature type="domain" description="DUF4378" evidence="2">
    <location>
        <begin position="265"/>
        <end position="364"/>
    </location>
</feature>
<evidence type="ECO:0000256" key="1">
    <source>
        <dbReference type="SAM" id="MobiDB-lite"/>
    </source>
</evidence>
<organism evidence="3 4">
    <name type="scientific">Actinidia rufa</name>
    <dbReference type="NCBI Taxonomy" id="165716"/>
    <lineage>
        <taxon>Eukaryota</taxon>
        <taxon>Viridiplantae</taxon>
        <taxon>Streptophyta</taxon>
        <taxon>Embryophyta</taxon>
        <taxon>Tracheophyta</taxon>
        <taxon>Spermatophyta</taxon>
        <taxon>Magnoliopsida</taxon>
        <taxon>eudicotyledons</taxon>
        <taxon>Gunneridae</taxon>
        <taxon>Pentapetalae</taxon>
        <taxon>asterids</taxon>
        <taxon>Ericales</taxon>
        <taxon>Actinidiaceae</taxon>
        <taxon>Actinidia</taxon>
    </lineage>
</organism>
<keyword evidence="4" id="KW-1185">Reference proteome</keyword>
<dbReference type="InterPro" id="IPR025486">
    <property type="entry name" value="DUF4378"/>
</dbReference>
<dbReference type="AlphaFoldDB" id="A0A7J0ESU6"/>
<dbReference type="PANTHER" id="PTHR37613">
    <property type="entry name" value="DUF4378 DOMAIN PROTEIN"/>
    <property type="match status" value="1"/>
</dbReference>
<dbReference type="Proteomes" id="UP000585474">
    <property type="component" value="Unassembled WGS sequence"/>
</dbReference>
<name>A0A7J0ESU6_9ERIC</name>
<dbReference type="Pfam" id="PF14309">
    <property type="entry name" value="DUF4378"/>
    <property type="match status" value="1"/>
</dbReference>
<reference evidence="3 4" key="1">
    <citation type="submission" date="2019-07" db="EMBL/GenBank/DDBJ databases">
        <title>De Novo Assembly of kiwifruit Actinidia rufa.</title>
        <authorList>
            <person name="Sugita-Konishi S."/>
            <person name="Sato K."/>
            <person name="Mori E."/>
            <person name="Abe Y."/>
            <person name="Kisaki G."/>
            <person name="Hamano K."/>
            <person name="Suezawa K."/>
            <person name="Otani M."/>
            <person name="Fukuda T."/>
            <person name="Manabe T."/>
            <person name="Gomi K."/>
            <person name="Tabuchi M."/>
            <person name="Akimitsu K."/>
            <person name="Kataoka I."/>
        </authorList>
    </citation>
    <scope>NUCLEOTIDE SEQUENCE [LARGE SCALE GENOMIC DNA]</scope>
    <source>
        <strain evidence="4">cv. Fuchu</strain>
    </source>
</reference>